<reference evidence="2" key="1">
    <citation type="journal article" date="2023" name="Front. Plant Sci.">
        <title>Chromosomal-level genome assembly of Melastoma candidum provides insights into trichome evolution.</title>
        <authorList>
            <person name="Zhong Y."/>
            <person name="Wu W."/>
            <person name="Sun C."/>
            <person name="Zou P."/>
            <person name="Liu Y."/>
            <person name="Dai S."/>
            <person name="Zhou R."/>
        </authorList>
    </citation>
    <scope>NUCLEOTIDE SEQUENCE [LARGE SCALE GENOMIC DNA]</scope>
</reference>
<evidence type="ECO:0000313" key="2">
    <source>
        <dbReference type="Proteomes" id="UP001057402"/>
    </source>
</evidence>
<accession>A0ACB9QX62</accession>
<comment type="caution">
    <text evidence="1">The sequence shown here is derived from an EMBL/GenBank/DDBJ whole genome shotgun (WGS) entry which is preliminary data.</text>
</comment>
<dbReference type="EMBL" id="CM042884">
    <property type="protein sequence ID" value="KAI4370571.1"/>
    <property type="molecule type" value="Genomic_DNA"/>
</dbReference>
<sequence length="483" mass="54080">MEPKTSTLDLKHRSLRTALGWPFKKLGPTLHDNPKGGDSQDKLVSSKKVSGSKVVIDGVEAAGAMKERFARLLLGEDMSGCGNGVSTALAISNSITNLCGSVFGQLWRLEPLPPQKRSTWEREIDWLLSAADHIIELAPSYQTSPEGTCLEVMTCRPRSDLYVNLPALRKLDNMLLEILDGFESKDFWYIDKGIPAADADGPDPLKQNRKWWLPVPRVPLRGVNEKSRSKLNSMRDCANQIVKAAVTINKMALSEMEVPDSYLRDLPKNARAVLGDFLYRFITSDPFSEDRLLDCLDLTSGDIALEIANRVEASIYIWRSAVKSSWEAVKDLMVDRDARETLAVRAQSVLLHLKQRFPDLAQTTLDMIKIQHNTDVGKSILESYSRALETVAFDMVSRIDDVLYVDELTRKSGKFKLPFPSSPYKMAPKTPTKWYTPSPSPRLGSQDWRGGPTTPSLNNRDKPNKNRGGREVKRALANYFGRA</sequence>
<name>A0ACB9QX62_9MYRT</name>
<protein>
    <submittedName>
        <fullName evidence="1">Uncharacterized protein</fullName>
    </submittedName>
</protein>
<dbReference type="Proteomes" id="UP001057402">
    <property type="component" value="Chromosome 5"/>
</dbReference>
<keyword evidence="2" id="KW-1185">Reference proteome</keyword>
<gene>
    <name evidence="1" type="ORF">MLD38_018912</name>
</gene>
<proteinExistence type="predicted"/>
<evidence type="ECO:0000313" key="1">
    <source>
        <dbReference type="EMBL" id="KAI4370571.1"/>
    </source>
</evidence>
<organism evidence="1 2">
    <name type="scientific">Melastoma candidum</name>
    <dbReference type="NCBI Taxonomy" id="119954"/>
    <lineage>
        <taxon>Eukaryota</taxon>
        <taxon>Viridiplantae</taxon>
        <taxon>Streptophyta</taxon>
        <taxon>Embryophyta</taxon>
        <taxon>Tracheophyta</taxon>
        <taxon>Spermatophyta</taxon>
        <taxon>Magnoliopsida</taxon>
        <taxon>eudicotyledons</taxon>
        <taxon>Gunneridae</taxon>
        <taxon>Pentapetalae</taxon>
        <taxon>rosids</taxon>
        <taxon>malvids</taxon>
        <taxon>Myrtales</taxon>
        <taxon>Melastomataceae</taxon>
        <taxon>Melastomatoideae</taxon>
        <taxon>Melastomateae</taxon>
        <taxon>Melastoma</taxon>
    </lineage>
</organism>